<dbReference type="InterPro" id="IPR003591">
    <property type="entry name" value="Leu-rich_rpt_typical-subtyp"/>
</dbReference>
<dbReference type="PANTHER" id="PTHR48060">
    <property type="entry name" value="DNA DAMAGE-REPAIR/TOLERATION PROTEIN DRT100"/>
    <property type="match status" value="1"/>
</dbReference>
<organism evidence="15 16">
    <name type="scientific">Rhodamnia argentea</name>
    <dbReference type="NCBI Taxonomy" id="178133"/>
    <lineage>
        <taxon>Eukaryota</taxon>
        <taxon>Viridiplantae</taxon>
        <taxon>Streptophyta</taxon>
        <taxon>Embryophyta</taxon>
        <taxon>Tracheophyta</taxon>
        <taxon>Spermatophyta</taxon>
        <taxon>Magnoliopsida</taxon>
        <taxon>eudicotyledons</taxon>
        <taxon>Gunneridae</taxon>
        <taxon>Pentapetalae</taxon>
        <taxon>rosids</taxon>
        <taxon>malvids</taxon>
        <taxon>Myrtales</taxon>
        <taxon>Myrtaceae</taxon>
        <taxon>Myrtoideae</taxon>
        <taxon>Myrteae</taxon>
        <taxon>Australasian group</taxon>
        <taxon>Rhodamnia</taxon>
    </lineage>
</organism>
<keyword evidence="5" id="KW-0433">Leucine-rich repeat</keyword>
<feature type="domain" description="Leucine-rich repeat-containing N-terminal plant-type" evidence="13">
    <location>
        <begin position="41"/>
        <end position="78"/>
    </location>
</feature>
<comment type="similarity">
    <text evidence="3">Belongs to the RLP family.</text>
</comment>
<dbReference type="PANTHER" id="PTHR48060:SF9">
    <property type="entry name" value="LRR RECEPTOR-LIKE SERINE_THREONINE-PROTEIN KINASE GSO1"/>
    <property type="match status" value="1"/>
</dbReference>
<dbReference type="Proteomes" id="UP000827889">
    <property type="component" value="Chromosome 6"/>
</dbReference>
<comment type="subcellular location">
    <subcellularLocation>
        <location evidence="1">Cell membrane</location>
    </subcellularLocation>
    <subcellularLocation>
        <location evidence="2">Membrane</location>
        <topology evidence="2">Single-pass type I membrane protein</topology>
    </subcellularLocation>
</comment>
<evidence type="ECO:0000256" key="1">
    <source>
        <dbReference type="ARBA" id="ARBA00004236"/>
    </source>
</evidence>
<feature type="chain" id="PRO_5034404409" evidence="12">
    <location>
        <begin position="32"/>
        <end position="579"/>
    </location>
</feature>
<evidence type="ECO:0000313" key="15">
    <source>
        <dbReference type="Proteomes" id="UP000827889"/>
    </source>
</evidence>
<evidence type="ECO:0000256" key="7">
    <source>
        <dbReference type="ARBA" id="ARBA00022729"/>
    </source>
</evidence>
<dbReference type="InterPro" id="IPR032675">
    <property type="entry name" value="LRR_dom_sf"/>
</dbReference>
<evidence type="ECO:0000256" key="5">
    <source>
        <dbReference type="ARBA" id="ARBA00022614"/>
    </source>
</evidence>
<dbReference type="InterPro" id="IPR053211">
    <property type="entry name" value="DNA_repair-toleration"/>
</dbReference>
<dbReference type="RefSeq" id="XP_030553792.1">
    <property type="nucleotide sequence ID" value="XM_030697932.2"/>
</dbReference>
<keyword evidence="6" id="KW-0812">Transmembrane</keyword>
<evidence type="ECO:0000256" key="12">
    <source>
        <dbReference type="SAM" id="SignalP"/>
    </source>
</evidence>
<keyword evidence="4" id="KW-1003">Cell membrane</keyword>
<keyword evidence="9" id="KW-1133">Transmembrane helix</keyword>
<dbReference type="Pfam" id="PF13855">
    <property type="entry name" value="LRR_8"/>
    <property type="match status" value="1"/>
</dbReference>
<dbReference type="SUPFAM" id="SSF52058">
    <property type="entry name" value="L domain-like"/>
    <property type="match status" value="1"/>
</dbReference>
<dbReference type="Pfam" id="PF23598">
    <property type="entry name" value="LRR_14"/>
    <property type="match status" value="1"/>
</dbReference>
<dbReference type="InterPro" id="IPR055414">
    <property type="entry name" value="LRR_R13L4/SHOC2-like"/>
</dbReference>
<gene>
    <name evidence="16" type="primary">LOC115757620</name>
</gene>
<dbReference type="InterPro" id="IPR001611">
    <property type="entry name" value="Leu-rich_rpt"/>
</dbReference>
<keyword evidence="7 12" id="KW-0732">Signal</keyword>
<dbReference type="GeneID" id="115757620"/>
<keyword evidence="11" id="KW-0325">Glycoprotein</keyword>
<evidence type="ECO:0000256" key="3">
    <source>
        <dbReference type="ARBA" id="ARBA00009592"/>
    </source>
</evidence>
<dbReference type="AlphaFoldDB" id="A0A8B8R5K2"/>
<dbReference type="Gene3D" id="3.80.10.10">
    <property type="entry name" value="Ribonuclease Inhibitor"/>
    <property type="match status" value="2"/>
</dbReference>
<reference evidence="16" key="1">
    <citation type="submission" date="2025-08" db="UniProtKB">
        <authorList>
            <consortium name="RefSeq"/>
        </authorList>
    </citation>
    <scope>IDENTIFICATION</scope>
    <source>
        <tissue evidence="16">Leaf</tissue>
    </source>
</reference>
<keyword evidence="10" id="KW-0472">Membrane</keyword>
<evidence type="ECO:0000256" key="10">
    <source>
        <dbReference type="ARBA" id="ARBA00023136"/>
    </source>
</evidence>
<evidence type="ECO:0000256" key="8">
    <source>
        <dbReference type="ARBA" id="ARBA00022737"/>
    </source>
</evidence>
<dbReference type="Pfam" id="PF08263">
    <property type="entry name" value="LRRNT_2"/>
    <property type="match status" value="1"/>
</dbReference>
<feature type="domain" description="Disease resistance R13L4/SHOC-2-like LRR" evidence="14">
    <location>
        <begin position="107"/>
        <end position="246"/>
    </location>
</feature>
<evidence type="ECO:0000259" key="13">
    <source>
        <dbReference type="Pfam" id="PF08263"/>
    </source>
</evidence>
<evidence type="ECO:0000256" key="11">
    <source>
        <dbReference type="ARBA" id="ARBA00023180"/>
    </source>
</evidence>
<evidence type="ECO:0000256" key="4">
    <source>
        <dbReference type="ARBA" id="ARBA00022475"/>
    </source>
</evidence>
<accession>A0A8B8R5K2</accession>
<sequence length="579" mass="63680">MKRRPQLGLKMQDQLLSLLIVLTVCAASLGAANVHGICTPKDLKGLTGFKAGIRLDTSGRLEKWVGLKCCEWEGISCNNATGRVAEIRLPGFISTSDFVYQSEMKGWLSPSITLLSSLEVIDLGGLMNLAGTIPPSIGFRLPKLRKLYLYGNQISGMLPESIGKLWQLEELLLYENKLSGSLPSSLGNLSNLNSMILYSNQLSGTVPNSFTNLTGLVHLDLHNNSFIGAIPEKIGQLHNMKELDLSNNFLGGRIPLSITNVTAISVLYLDTNNLEGEIPSPSRLDQMPSLSFLRLQNNQLTGEISPNFSYLISLQRVSLAHNRLKGEIPSSLGALSALTELYLDDNQLSGIIPKSMGQLSQLLVLSMSNNMIRGPLPQEMSSLYNLQIINLSFNEINFSSIPQWLLRLPSLSRIYMAGCGIQGEIPESLKIMPSPIQELDLSVNHLTGNLSSWLGTLTQLYLLNLSRNSLVSDVPESITQLNALGVLDLHSNKLTGNIGQVFKMEQRFPQGPLTYIDLSDNRFTEGIEQIGIGAQCGVQFLNLSNNFFPWRLPTTIRMCTSLQSLDLSNNNLGFNLKDF</sequence>
<keyword evidence="8" id="KW-0677">Repeat</keyword>
<evidence type="ECO:0000313" key="16">
    <source>
        <dbReference type="RefSeq" id="XP_030553792.1"/>
    </source>
</evidence>
<dbReference type="FunFam" id="3.80.10.10:FF:000041">
    <property type="entry name" value="LRR receptor-like serine/threonine-protein kinase ERECTA"/>
    <property type="match status" value="1"/>
</dbReference>
<feature type="signal peptide" evidence="12">
    <location>
        <begin position="1"/>
        <end position="31"/>
    </location>
</feature>
<dbReference type="SUPFAM" id="SSF52047">
    <property type="entry name" value="RNI-like"/>
    <property type="match status" value="1"/>
</dbReference>
<dbReference type="InterPro" id="IPR013210">
    <property type="entry name" value="LRR_N_plant-typ"/>
</dbReference>
<evidence type="ECO:0000256" key="2">
    <source>
        <dbReference type="ARBA" id="ARBA00004479"/>
    </source>
</evidence>
<protein>
    <submittedName>
        <fullName evidence="16">LRR receptor-like serine/threonine-protein kinase FLS2 isoform X2</fullName>
    </submittedName>
</protein>
<evidence type="ECO:0000259" key="14">
    <source>
        <dbReference type="Pfam" id="PF23598"/>
    </source>
</evidence>
<name>A0A8B8R5K2_9MYRT</name>
<dbReference type="GO" id="GO:0005886">
    <property type="term" value="C:plasma membrane"/>
    <property type="evidence" value="ECO:0007669"/>
    <property type="project" value="UniProtKB-SubCell"/>
</dbReference>
<evidence type="ECO:0000256" key="9">
    <source>
        <dbReference type="ARBA" id="ARBA00022989"/>
    </source>
</evidence>
<dbReference type="FunFam" id="3.80.10.10:FF:000400">
    <property type="entry name" value="Nuclear pore complex protein NUP107"/>
    <property type="match status" value="1"/>
</dbReference>
<proteinExistence type="inferred from homology"/>
<dbReference type="Pfam" id="PF00560">
    <property type="entry name" value="LRR_1"/>
    <property type="match status" value="3"/>
</dbReference>
<keyword evidence="15" id="KW-1185">Reference proteome</keyword>
<dbReference type="FunFam" id="3.80.10.10:FF:000299">
    <property type="entry name" value="Piriformospora indica-insensitive protein 2"/>
    <property type="match status" value="2"/>
</dbReference>
<evidence type="ECO:0000256" key="6">
    <source>
        <dbReference type="ARBA" id="ARBA00022692"/>
    </source>
</evidence>
<dbReference type="SMART" id="SM00369">
    <property type="entry name" value="LRR_TYP"/>
    <property type="match status" value="9"/>
</dbReference>